<evidence type="ECO:0000313" key="2">
    <source>
        <dbReference type="EMBL" id="VDP67000.1"/>
    </source>
</evidence>
<feature type="region of interest" description="Disordered" evidence="1">
    <location>
        <begin position="29"/>
        <end position="65"/>
    </location>
</feature>
<dbReference type="EMBL" id="UZAL01035138">
    <property type="protein sequence ID" value="VDP67000.1"/>
    <property type="molecule type" value="Genomic_DNA"/>
</dbReference>
<dbReference type="STRING" id="31246.A0A183PKH8"/>
<name>A0A183PKH8_9TREM</name>
<organism evidence="2 3">
    <name type="scientific">Schistosoma mattheei</name>
    <dbReference type="NCBI Taxonomy" id="31246"/>
    <lineage>
        <taxon>Eukaryota</taxon>
        <taxon>Metazoa</taxon>
        <taxon>Spiralia</taxon>
        <taxon>Lophotrochozoa</taxon>
        <taxon>Platyhelminthes</taxon>
        <taxon>Trematoda</taxon>
        <taxon>Digenea</taxon>
        <taxon>Strigeidida</taxon>
        <taxon>Schistosomatoidea</taxon>
        <taxon>Schistosomatidae</taxon>
        <taxon>Schistosoma</taxon>
    </lineage>
</organism>
<dbReference type="Proteomes" id="UP000269396">
    <property type="component" value="Unassembled WGS sequence"/>
</dbReference>
<keyword evidence="3" id="KW-1185">Reference proteome</keyword>
<accession>A0A183PKH8</accession>
<sequence length="121" mass="13849">MSVYRKNNDGLTLDYCFVKYVRTCGRKRNASESVGCLQDVDEDSDQHSPEENICNSTPQPRQGRLRRSSTYALFRMSLSSKSKYYYWKSGFWVCAVNGELNVTSSEGYVPVDHSRQKLSSP</sequence>
<gene>
    <name evidence="2" type="ORF">SMTD_LOCUS14864</name>
</gene>
<proteinExistence type="predicted"/>
<evidence type="ECO:0000313" key="3">
    <source>
        <dbReference type="Proteomes" id="UP000269396"/>
    </source>
</evidence>
<protein>
    <submittedName>
        <fullName evidence="2">Uncharacterized protein</fullName>
    </submittedName>
</protein>
<reference evidence="2 3" key="1">
    <citation type="submission" date="2018-11" db="EMBL/GenBank/DDBJ databases">
        <authorList>
            <consortium name="Pathogen Informatics"/>
        </authorList>
    </citation>
    <scope>NUCLEOTIDE SEQUENCE [LARGE SCALE GENOMIC DNA]</scope>
    <source>
        <strain>Denwood</strain>
        <strain evidence="3">Zambia</strain>
    </source>
</reference>
<evidence type="ECO:0000256" key="1">
    <source>
        <dbReference type="SAM" id="MobiDB-lite"/>
    </source>
</evidence>
<dbReference type="AlphaFoldDB" id="A0A183PKH8"/>